<dbReference type="InterPro" id="IPR000182">
    <property type="entry name" value="GNAT_dom"/>
</dbReference>
<dbReference type="RefSeq" id="WP_207124288.1">
    <property type="nucleotide sequence ID" value="NZ_BOPO01000024.1"/>
</dbReference>
<proteinExistence type="predicted"/>
<evidence type="ECO:0000256" key="1">
    <source>
        <dbReference type="ARBA" id="ARBA00022679"/>
    </source>
</evidence>
<evidence type="ECO:0000259" key="3">
    <source>
        <dbReference type="PROSITE" id="PS51186"/>
    </source>
</evidence>
<dbReference type="InterPro" id="IPR016181">
    <property type="entry name" value="Acyl_CoA_acyltransferase"/>
</dbReference>
<dbReference type="InterPro" id="IPR050832">
    <property type="entry name" value="Bact_Acetyltransf"/>
</dbReference>
<keyword evidence="1" id="KW-0808">Transferase</keyword>
<dbReference type="Gene3D" id="3.40.630.30">
    <property type="match status" value="1"/>
</dbReference>
<reference evidence="5" key="1">
    <citation type="journal article" date="2021" name="Int. J. Syst. Evol. Microbiol.">
        <title>Actinocatenispora comari sp. nov., an endophytic actinomycete isolated from aerial parts of Comarum salesowianum.</title>
        <authorList>
            <person name="Oyunbileg N."/>
            <person name="Iizaka Y."/>
            <person name="Hamada M."/>
            <person name="Davaapurev B.O."/>
            <person name="Fukumoto A."/>
            <person name="Tsetseg B."/>
            <person name="Kato F."/>
            <person name="Tamura T."/>
            <person name="Batkhuu J."/>
            <person name="Anzai Y."/>
        </authorList>
    </citation>
    <scope>NUCLEOTIDE SEQUENCE [LARGE SCALE GENOMIC DNA]</scope>
    <source>
        <strain evidence="5">NUM-2625</strain>
    </source>
</reference>
<dbReference type="PANTHER" id="PTHR43877:SF2">
    <property type="entry name" value="AMINOALKYLPHOSPHONATE N-ACETYLTRANSFERASE-RELATED"/>
    <property type="match status" value="1"/>
</dbReference>
<name>A0A8J4A7Z8_9ACTN</name>
<feature type="domain" description="N-acetyltransferase" evidence="3">
    <location>
        <begin position="4"/>
        <end position="150"/>
    </location>
</feature>
<dbReference type="PANTHER" id="PTHR43877">
    <property type="entry name" value="AMINOALKYLPHOSPHONATE N-ACETYLTRANSFERASE-RELATED-RELATED"/>
    <property type="match status" value="1"/>
</dbReference>
<dbReference type="Pfam" id="PF00583">
    <property type="entry name" value="Acetyltransf_1"/>
    <property type="match status" value="1"/>
</dbReference>
<dbReference type="PROSITE" id="PS00018">
    <property type="entry name" value="EF_HAND_1"/>
    <property type="match status" value="1"/>
</dbReference>
<dbReference type="SUPFAM" id="SSF55729">
    <property type="entry name" value="Acyl-CoA N-acyltransferases (Nat)"/>
    <property type="match status" value="1"/>
</dbReference>
<accession>A0A8J4A7Z8</accession>
<evidence type="ECO:0000313" key="5">
    <source>
        <dbReference type="Proteomes" id="UP000614996"/>
    </source>
</evidence>
<dbReference type="CDD" id="cd04301">
    <property type="entry name" value="NAT_SF"/>
    <property type="match status" value="1"/>
</dbReference>
<dbReference type="Proteomes" id="UP000614996">
    <property type="component" value="Unassembled WGS sequence"/>
</dbReference>
<keyword evidence="5" id="KW-1185">Reference proteome</keyword>
<comment type="caution">
    <text evidence="4">The sequence shown here is derived from an EMBL/GenBank/DDBJ whole genome shotgun (WGS) entry which is preliminary data.</text>
</comment>
<gene>
    <name evidence="4" type="ORF">NUM_17450</name>
</gene>
<dbReference type="AlphaFoldDB" id="A0A8J4A7Z8"/>
<keyword evidence="2" id="KW-0012">Acyltransferase</keyword>
<sequence length="150" mass="16183">MTDLTVRRATRDDVPALVALIAADQLGAGRETPDDPTPYLAAFDAIDADANQYLAVAELDGALVGTLQLTYLPGLSHRGGWRSQIEAVRIAEPHRGSGLGSELIGWAIERARERGCRMVQLTSNASRDGAHRFYTRLGFAPSHVGFKLAL</sequence>
<dbReference type="GO" id="GO:0016747">
    <property type="term" value="F:acyltransferase activity, transferring groups other than amino-acyl groups"/>
    <property type="evidence" value="ECO:0007669"/>
    <property type="project" value="InterPro"/>
</dbReference>
<organism evidence="4 5">
    <name type="scientific">Actinocatenispora comari</name>
    <dbReference type="NCBI Taxonomy" id="2807577"/>
    <lineage>
        <taxon>Bacteria</taxon>
        <taxon>Bacillati</taxon>
        <taxon>Actinomycetota</taxon>
        <taxon>Actinomycetes</taxon>
        <taxon>Micromonosporales</taxon>
        <taxon>Micromonosporaceae</taxon>
        <taxon>Actinocatenispora</taxon>
    </lineage>
</organism>
<evidence type="ECO:0000313" key="4">
    <source>
        <dbReference type="EMBL" id="GIL26491.1"/>
    </source>
</evidence>
<protein>
    <submittedName>
        <fullName evidence="4">N-acetyltransferase</fullName>
    </submittedName>
</protein>
<dbReference type="EMBL" id="BOPO01000024">
    <property type="protein sequence ID" value="GIL26491.1"/>
    <property type="molecule type" value="Genomic_DNA"/>
</dbReference>
<dbReference type="InterPro" id="IPR018247">
    <property type="entry name" value="EF_Hand_1_Ca_BS"/>
</dbReference>
<dbReference type="PROSITE" id="PS51186">
    <property type="entry name" value="GNAT"/>
    <property type="match status" value="1"/>
</dbReference>
<evidence type="ECO:0000256" key="2">
    <source>
        <dbReference type="ARBA" id="ARBA00023315"/>
    </source>
</evidence>